<feature type="region of interest" description="Disordered" evidence="1">
    <location>
        <begin position="795"/>
        <end position="816"/>
    </location>
</feature>
<organism evidence="2 3">
    <name type="scientific">Ceratitis capitata</name>
    <name type="common">Mediterranean fruit fly</name>
    <name type="synonym">Tephritis capitata</name>
    <dbReference type="NCBI Taxonomy" id="7213"/>
    <lineage>
        <taxon>Eukaryota</taxon>
        <taxon>Metazoa</taxon>
        <taxon>Ecdysozoa</taxon>
        <taxon>Arthropoda</taxon>
        <taxon>Hexapoda</taxon>
        <taxon>Insecta</taxon>
        <taxon>Pterygota</taxon>
        <taxon>Neoptera</taxon>
        <taxon>Endopterygota</taxon>
        <taxon>Diptera</taxon>
        <taxon>Brachycera</taxon>
        <taxon>Muscomorpha</taxon>
        <taxon>Tephritoidea</taxon>
        <taxon>Tephritidae</taxon>
        <taxon>Ceratitis</taxon>
        <taxon>Ceratitis</taxon>
    </lineage>
</organism>
<keyword evidence="3" id="KW-1185">Reference proteome</keyword>
<evidence type="ECO:0000313" key="3">
    <source>
        <dbReference type="Proteomes" id="UP000606786"/>
    </source>
</evidence>
<feature type="compositionally biased region" description="Polar residues" evidence="1">
    <location>
        <begin position="1"/>
        <end position="31"/>
    </location>
</feature>
<evidence type="ECO:0000313" key="2">
    <source>
        <dbReference type="EMBL" id="CAD6997772.1"/>
    </source>
</evidence>
<comment type="caution">
    <text evidence="2">The sequence shown here is derived from an EMBL/GenBank/DDBJ whole genome shotgun (WGS) entry which is preliminary data.</text>
</comment>
<feature type="region of interest" description="Disordered" evidence="1">
    <location>
        <begin position="631"/>
        <end position="673"/>
    </location>
</feature>
<feature type="region of interest" description="Disordered" evidence="1">
    <location>
        <begin position="840"/>
        <end position="863"/>
    </location>
</feature>
<sequence>MATSSDLIHQPESNNGSDESISNCANSNNLIEPQVDEESIQTTNADSEATTSPGVHENEDDDTKMDFSATPCHEKTQQSSAQAVVEDQKQLQQQQQQQQQQKQKQQQLEPVEQSTPVSPPSTQQTQQQAQAQVANSNFSPDEIPEPIKVLDDIISEFEDTSKPANAGGNGENQSEDDGYMSLSRKNMHKQDFENVSQSSIGSNAAPVVTPTKEFHEFNNKTDVTCQNLETPADQNIIQSTLPKARPASALTSNNYSSLPCCGARSTSLDGKTTRGVSCNGERNKLGIDISAVHNAVLRGGLAKLPEPILNEHPVTIYPGRYSPPTENKRSSNRPQRILSSVEKHKGVCHMLNPLSSISSSSSSSSSNCTGLMDSKVIDISNNIMKKTYIRKDNIANEFRLVSEDDFSDDSIEEQSLSPITSHSSPHKQSGIAWEIHFKSSKKKSKSSAKKKPQRKHTTECITKTENGNYQLPIMASDVFYSKDAERAFRREPIIIDTVDGPDKCAAPPADILNHCMYRHANTSMLGKGTFIIRRATNKPPTAMDIFRNDAEELDGLDTQDPSDYEEFSSIEGHENCKPNDALSSSSRHHSGDLVAPLGPTLPSPRDRLSLNLEPQLPNIFTKELLAVHKGDRSSSEELLAPVKKTSLSREPKRRSTDSINTNKSSSYEEAEQLEPHESINLFSNKNSFDACNVYGYKNDTAACLKGQEFADLRSSTTTTPHTDLAPTLEEEEEQYSDFSYSGVPIKEIEKIDSNRNALMRGDVRIVEGGAHPKRPLEFRPGVHKSESAKEMLLSQSTFGPLPPSPPSSNPDLFDYDALPLPPSPKDAILVNESHRQSLAKGYKKTTTAEIHTPSSLGSNERRNRDNMSALRYLSNDLPPLPPPAFENMAPVVPPHRGHSANTMKSWSIDSHYKKKSPKMLGYGSGITTPTGSQYEGSYSTKRYVSYGTKRSLKQSPREELRLQTSCSLPETPIFARGSCDIPRTPFRRQPESTISGSRTAPRSSTSHSINMGNTMGGMPGGNTFGAGMCRQRSMNHALASNEMLRLAGAPARGWYPKQRSMRPASTENIDRLSSSRVWDSAAGMSGTGQSRKPLTLPPNLTPSFLNKSPREALRRVTSLLIAKKKNTKERKGKPYSDTTLDGNLTFEQETALPPTPKDNARNFNNTSQKPQKKKGLFKSLWKKTKHFSLDQ</sequence>
<dbReference type="AlphaFoldDB" id="A0A811UEV5"/>
<accession>A0A811UEV5</accession>
<feature type="region of interest" description="Disordered" evidence="1">
    <location>
        <begin position="438"/>
        <end position="461"/>
    </location>
</feature>
<feature type="region of interest" description="Disordered" evidence="1">
    <location>
        <begin position="977"/>
        <end position="1014"/>
    </location>
</feature>
<feature type="region of interest" description="Disordered" evidence="1">
    <location>
        <begin position="1080"/>
        <end position="1106"/>
    </location>
</feature>
<proteinExistence type="predicted"/>
<feature type="compositionally biased region" description="Polar residues" evidence="1">
    <location>
        <begin position="657"/>
        <end position="667"/>
    </location>
</feature>
<feature type="compositionally biased region" description="Basic residues" evidence="1">
    <location>
        <begin position="1124"/>
        <end position="1133"/>
    </location>
</feature>
<feature type="region of interest" description="Disordered" evidence="1">
    <location>
        <begin position="1124"/>
        <end position="1178"/>
    </location>
</feature>
<feature type="compositionally biased region" description="Polar residues" evidence="1">
    <location>
        <begin position="844"/>
        <end position="858"/>
    </location>
</feature>
<feature type="compositionally biased region" description="Basic and acidic residues" evidence="1">
    <location>
        <begin position="647"/>
        <end position="656"/>
    </location>
</feature>
<feature type="region of interest" description="Disordered" evidence="1">
    <location>
        <begin position="1"/>
        <end position="144"/>
    </location>
</feature>
<reference evidence="2" key="1">
    <citation type="submission" date="2020-11" db="EMBL/GenBank/DDBJ databases">
        <authorList>
            <person name="Whitehead M."/>
        </authorList>
    </citation>
    <scope>NUCLEOTIDE SEQUENCE</scope>
    <source>
        <strain evidence="2">EGII</strain>
    </source>
</reference>
<evidence type="ECO:0000256" key="1">
    <source>
        <dbReference type="SAM" id="MobiDB-lite"/>
    </source>
</evidence>
<feature type="region of interest" description="Disordered" evidence="1">
    <location>
        <begin position="159"/>
        <end position="179"/>
    </location>
</feature>
<protein>
    <submittedName>
        <fullName evidence="2">(Mediterranean fruit fly) hypothetical protein</fullName>
    </submittedName>
</protein>
<feature type="compositionally biased region" description="Polar residues" evidence="1">
    <location>
        <begin position="991"/>
        <end position="1009"/>
    </location>
</feature>
<name>A0A811UEV5_CERCA</name>
<feature type="compositionally biased region" description="Basic residues" evidence="1">
    <location>
        <begin position="438"/>
        <end position="455"/>
    </location>
</feature>
<dbReference type="Proteomes" id="UP000606786">
    <property type="component" value="Unassembled WGS sequence"/>
</dbReference>
<dbReference type="OrthoDB" id="6605882at2759"/>
<feature type="region of interest" description="Disordered" evidence="1">
    <location>
        <begin position="571"/>
        <end position="609"/>
    </location>
</feature>
<feature type="compositionally biased region" description="Polar residues" evidence="1">
    <location>
        <begin position="40"/>
        <end position="53"/>
    </location>
</feature>
<feature type="compositionally biased region" description="Polar residues" evidence="1">
    <location>
        <begin position="1136"/>
        <end position="1148"/>
    </location>
</feature>
<dbReference type="EMBL" id="CAJHJT010000012">
    <property type="protein sequence ID" value="CAD6997772.1"/>
    <property type="molecule type" value="Genomic_DNA"/>
</dbReference>
<gene>
    <name evidence="2" type="ORF">CCAP1982_LOCUS6400</name>
</gene>
<feature type="compositionally biased region" description="Low complexity" evidence="1">
    <location>
        <begin position="90"/>
        <end position="134"/>
    </location>
</feature>